<dbReference type="GO" id="GO:0047617">
    <property type="term" value="F:fatty acyl-CoA hydrolase activity"/>
    <property type="evidence" value="ECO:0007669"/>
    <property type="project" value="TreeGrafter"/>
</dbReference>
<dbReference type="InterPro" id="IPR050563">
    <property type="entry name" value="4-hydroxybenzoyl-CoA_TE"/>
</dbReference>
<evidence type="ECO:0000313" key="2">
    <source>
        <dbReference type="Proteomes" id="UP000193244"/>
    </source>
</evidence>
<evidence type="ECO:0000313" key="1">
    <source>
        <dbReference type="EMBL" id="SMG07147.1"/>
    </source>
</evidence>
<dbReference type="RefSeq" id="WP_085481798.1">
    <property type="nucleotide sequence ID" value="NZ_FXAY01000001.1"/>
</dbReference>
<dbReference type="Pfam" id="PF13279">
    <property type="entry name" value="4HBT_2"/>
    <property type="match status" value="1"/>
</dbReference>
<organism evidence="1 2">
    <name type="scientific">Agreia pratensis</name>
    <dbReference type="NCBI Taxonomy" id="150121"/>
    <lineage>
        <taxon>Bacteria</taxon>
        <taxon>Bacillati</taxon>
        <taxon>Actinomycetota</taxon>
        <taxon>Actinomycetes</taxon>
        <taxon>Micrococcales</taxon>
        <taxon>Microbacteriaceae</taxon>
        <taxon>Agreia</taxon>
    </lineage>
</organism>
<dbReference type="Proteomes" id="UP000193244">
    <property type="component" value="Unassembled WGS sequence"/>
</dbReference>
<protein>
    <submittedName>
        <fullName evidence="1">Acyl-CoA thioester hydrolase</fullName>
    </submittedName>
</protein>
<dbReference type="SUPFAM" id="SSF54637">
    <property type="entry name" value="Thioesterase/thiol ester dehydrase-isomerase"/>
    <property type="match status" value="1"/>
</dbReference>
<dbReference type="OrthoDB" id="9799036at2"/>
<dbReference type="EMBL" id="FXAY01000001">
    <property type="protein sequence ID" value="SMG07147.1"/>
    <property type="molecule type" value="Genomic_DNA"/>
</dbReference>
<keyword evidence="1" id="KW-0378">Hydrolase</keyword>
<name>A0A1X7HYS2_9MICO</name>
<dbReference type="AlphaFoldDB" id="A0A1X7HYS2"/>
<sequence>MRLHVPIRLRWSDLDAYGHVNNAEMLRLLEEARIEAFWTPDPGAVESAVGASTAVLDGRPGSETLTLIARQEIEYLAPVPYLRQPVDIQLWLGRLGGASLEVCYEVRSPVGVEPDVLFTRATTTIVLVDATTQRPRRINDIERAAWEPYLDAPVEFTKRAR</sequence>
<dbReference type="PANTHER" id="PTHR31793:SF24">
    <property type="entry name" value="LONG-CHAIN ACYL-COA THIOESTERASE FADM"/>
    <property type="match status" value="1"/>
</dbReference>
<reference evidence="2" key="1">
    <citation type="submission" date="2017-04" db="EMBL/GenBank/DDBJ databases">
        <authorList>
            <person name="Varghese N."/>
            <person name="Submissions S."/>
        </authorList>
    </citation>
    <scope>NUCLEOTIDE SEQUENCE [LARGE SCALE GENOMIC DNA]</scope>
    <source>
        <strain evidence="2">VKM Ac-2510</strain>
    </source>
</reference>
<dbReference type="PANTHER" id="PTHR31793">
    <property type="entry name" value="4-HYDROXYBENZOYL-COA THIOESTERASE FAMILY MEMBER"/>
    <property type="match status" value="1"/>
</dbReference>
<accession>A0A1X7HYS2</accession>
<dbReference type="Gene3D" id="3.10.129.10">
    <property type="entry name" value="Hotdog Thioesterase"/>
    <property type="match status" value="1"/>
</dbReference>
<gene>
    <name evidence="1" type="ORF">SAMN06296010_0013</name>
</gene>
<dbReference type="InterPro" id="IPR029069">
    <property type="entry name" value="HotDog_dom_sf"/>
</dbReference>
<dbReference type="CDD" id="cd00586">
    <property type="entry name" value="4HBT"/>
    <property type="match status" value="1"/>
</dbReference>
<proteinExistence type="predicted"/>
<dbReference type="STRING" id="150121.SAMN06296010_0013"/>
<keyword evidence="2" id="KW-1185">Reference proteome</keyword>